<reference evidence="1" key="1">
    <citation type="submission" date="2021-11" db="EMBL/GenBank/DDBJ databases">
        <title>Clostridia strains as spoilage organisms.</title>
        <authorList>
            <person name="Wambui J."/>
            <person name="Stevens M.J.A."/>
            <person name="Stephan R."/>
        </authorList>
    </citation>
    <scope>NUCLEOTIDE SEQUENCE</scope>
    <source>
        <strain evidence="1">CF009</strain>
    </source>
</reference>
<gene>
    <name evidence="1" type="ORF">LL038_18525</name>
</gene>
<organism evidence="1 2">
    <name type="scientific">Clostridium estertheticum</name>
    <dbReference type="NCBI Taxonomy" id="238834"/>
    <lineage>
        <taxon>Bacteria</taxon>
        <taxon>Bacillati</taxon>
        <taxon>Bacillota</taxon>
        <taxon>Clostridia</taxon>
        <taxon>Eubacteriales</taxon>
        <taxon>Clostridiaceae</taxon>
        <taxon>Clostridium</taxon>
    </lineage>
</organism>
<dbReference type="EMBL" id="CP086239">
    <property type="protein sequence ID" value="WAG59607.1"/>
    <property type="molecule type" value="Genomic_DNA"/>
</dbReference>
<accession>A0AA47EG64</accession>
<dbReference type="AlphaFoldDB" id="A0AA47EG64"/>
<dbReference type="Pfam" id="PF13289">
    <property type="entry name" value="SIR2_2"/>
    <property type="match status" value="1"/>
</dbReference>
<name>A0AA47EG64_9CLOT</name>
<proteinExistence type="predicted"/>
<evidence type="ECO:0000313" key="1">
    <source>
        <dbReference type="EMBL" id="WAG59607.1"/>
    </source>
</evidence>
<dbReference type="Proteomes" id="UP001164733">
    <property type="component" value="Chromosome"/>
</dbReference>
<sequence length="396" mass="46177">MSFSLNRELDELVNKLSTVKKIGFFFGAGSSMALNMPGIFKLTEDILIGINSRNNIKDLLIQVDKEKCGKSTIEDILNKIRVIRELTRDMEDYSYLGINGKMAKELDEEICNFIYDILSSKEEEIVLDKDIFNIPKKFFVWYNNINCENTKEIFTANYDLLFERSMESLSIPYFDGFVGAHRPFFFQESVEDIHKNITMPCEWIRLWKIHGSLGWFWEEIDNKYRVVRLGANSKKDNKNELVIYPSKDKYQSSRKQPFISYFDRLKSYLSDGEGVFIVSGYSFADEHINDVFYESLRKNPRMHVIVMFFEDQLLDNIQDKIVLYPNITVYCPSKVCLGGKIEDWGIENDKLKENGYDQYLAGNKLKIGDFKVLVEFLVNNSGRKRELLEEVGVSVE</sequence>
<evidence type="ECO:0000313" key="2">
    <source>
        <dbReference type="Proteomes" id="UP001164733"/>
    </source>
</evidence>
<dbReference type="RefSeq" id="WP_216124546.1">
    <property type="nucleotide sequence ID" value="NZ_CP086239.1"/>
</dbReference>
<protein>
    <submittedName>
        <fullName evidence="1">SIR2 family protein</fullName>
    </submittedName>
</protein>